<keyword evidence="3" id="KW-1185">Reference proteome</keyword>
<name>A0AAE4CDF5_9ACTN</name>
<evidence type="ECO:0000256" key="1">
    <source>
        <dbReference type="SAM" id="Phobius"/>
    </source>
</evidence>
<sequence>MDLHSRMERLGGAIERPSAAAVETDLIRGRQALRRQRFAQVATGSAFSVVAVATAVALTVGGPGGSSTPVAAPPPATASAASAAPEAAAGGVKLVAFTEEQPQNFTIDVVPEGFFIQEQSEYGLMLAPTSVQSPGPGVNPSTDPMHDPNSFDRKIGVYVQQHGYTPDDGKAIKVGAKDAKLRNAGGETRQVVIPERPNVDLVIQFDGEYGLTEQQMIEIAAGVHAGETALDAHDK</sequence>
<proteinExistence type="predicted"/>
<evidence type="ECO:0000313" key="2">
    <source>
        <dbReference type="EMBL" id="MDR7278999.1"/>
    </source>
</evidence>
<protein>
    <submittedName>
        <fullName evidence="2">Uncharacterized protein</fullName>
    </submittedName>
</protein>
<evidence type="ECO:0000313" key="3">
    <source>
        <dbReference type="Proteomes" id="UP001183643"/>
    </source>
</evidence>
<keyword evidence="1" id="KW-0812">Transmembrane</keyword>
<dbReference type="AlphaFoldDB" id="A0AAE4CDF5"/>
<keyword evidence="1" id="KW-0472">Membrane</keyword>
<accession>A0AAE4CDF5</accession>
<comment type="caution">
    <text evidence="2">The sequence shown here is derived from an EMBL/GenBank/DDBJ whole genome shotgun (WGS) entry which is preliminary data.</text>
</comment>
<keyword evidence="1" id="KW-1133">Transmembrane helix</keyword>
<reference evidence="2" key="1">
    <citation type="submission" date="2023-07" db="EMBL/GenBank/DDBJ databases">
        <title>Sequencing the genomes of 1000 actinobacteria strains.</title>
        <authorList>
            <person name="Klenk H.-P."/>
        </authorList>
    </citation>
    <scope>NUCLEOTIDE SEQUENCE</scope>
    <source>
        <strain evidence="2">DSM 44707</strain>
    </source>
</reference>
<dbReference type="RefSeq" id="WP_310372266.1">
    <property type="nucleotide sequence ID" value="NZ_JAVDYB010000001.1"/>
</dbReference>
<dbReference type="Proteomes" id="UP001183643">
    <property type="component" value="Unassembled WGS sequence"/>
</dbReference>
<organism evidence="2 3">
    <name type="scientific">Catenuloplanes atrovinosus</name>
    <dbReference type="NCBI Taxonomy" id="137266"/>
    <lineage>
        <taxon>Bacteria</taxon>
        <taxon>Bacillati</taxon>
        <taxon>Actinomycetota</taxon>
        <taxon>Actinomycetes</taxon>
        <taxon>Micromonosporales</taxon>
        <taxon>Micromonosporaceae</taxon>
        <taxon>Catenuloplanes</taxon>
    </lineage>
</organism>
<dbReference type="EMBL" id="JAVDYB010000001">
    <property type="protein sequence ID" value="MDR7278999.1"/>
    <property type="molecule type" value="Genomic_DNA"/>
</dbReference>
<feature type="transmembrane region" description="Helical" evidence="1">
    <location>
        <begin position="38"/>
        <end position="60"/>
    </location>
</feature>
<gene>
    <name evidence="2" type="ORF">J2S41_005777</name>
</gene>